<accession>A0A0F3KUG6</accession>
<dbReference type="PROSITE" id="PS51459">
    <property type="entry name" value="FIDO"/>
    <property type="match status" value="1"/>
</dbReference>
<name>A0A0F3KUG6_9GAMM</name>
<dbReference type="Pfam" id="PF02661">
    <property type="entry name" value="Fic"/>
    <property type="match status" value="1"/>
</dbReference>
<evidence type="ECO:0000259" key="1">
    <source>
        <dbReference type="PROSITE" id="PS51459"/>
    </source>
</evidence>
<keyword evidence="3" id="KW-1185">Reference proteome</keyword>
<organism evidence="2 3">
    <name type="scientific">Luteibacter yeojuensis</name>
    <dbReference type="NCBI Taxonomy" id="345309"/>
    <lineage>
        <taxon>Bacteria</taxon>
        <taxon>Pseudomonadati</taxon>
        <taxon>Pseudomonadota</taxon>
        <taxon>Gammaproteobacteria</taxon>
        <taxon>Lysobacterales</taxon>
        <taxon>Rhodanobacteraceae</taxon>
        <taxon>Luteibacter</taxon>
    </lineage>
</organism>
<reference evidence="2 3" key="1">
    <citation type="submission" date="2015-03" db="EMBL/GenBank/DDBJ databases">
        <title>Draft genome sequence of Luteibacter yeojuensis strain SU11.</title>
        <authorList>
            <person name="Sulaiman J."/>
            <person name="Priya K."/>
            <person name="Chan K.-G."/>
        </authorList>
    </citation>
    <scope>NUCLEOTIDE SEQUENCE [LARGE SCALE GENOMIC DNA]</scope>
    <source>
        <strain evidence="2 3">SU11</strain>
    </source>
</reference>
<evidence type="ECO:0000313" key="3">
    <source>
        <dbReference type="Proteomes" id="UP000033651"/>
    </source>
</evidence>
<dbReference type="Gene3D" id="1.10.3290.10">
    <property type="entry name" value="Fido-like domain"/>
    <property type="match status" value="1"/>
</dbReference>
<dbReference type="AlphaFoldDB" id="A0A0F3KUG6"/>
<gene>
    <name evidence="2" type="ORF">VI08_09495</name>
</gene>
<sequence length="88" mass="10094">MTALMNLHPFSDGNGRVGRLVFHWTLNRTRKAPALLPLSELSDLSRCGYLIRLRQAQYHGEWEPLLAYLVLVAQRFLDGRSVERWGAS</sequence>
<dbReference type="EMBL" id="JZRB01000018">
    <property type="protein sequence ID" value="KJV34806.1"/>
    <property type="molecule type" value="Genomic_DNA"/>
</dbReference>
<dbReference type="Proteomes" id="UP000033651">
    <property type="component" value="Unassembled WGS sequence"/>
</dbReference>
<dbReference type="InterPro" id="IPR036597">
    <property type="entry name" value="Fido-like_dom_sf"/>
</dbReference>
<feature type="domain" description="Fido" evidence="1">
    <location>
        <begin position="1"/>
        <end position="71"/>
    </location>
</feature>
<dbReference type="InterPro" id="IPR003812">
    <property type="entry name" value="Fido"/>
</dbReference>
<comment type="caution">
    <text evidence="2">The sequence shown here is derived from an EMBL/GenBank/DDBJ whole genome shotgun (WGS) entry which is preliminary data.</text>
</comment>
<dbReference type="SUPFAM" id="SSF140931">
    <property type="entry name" value="Fic-like"/>
    <property type="match status" value="1"/>
</dbReference>
<evidence type="ECO:0000313" key="2">
    <source>
        <dbReference type="EMBL" id="KJV34806.1"/>
    </source>
</evidence>
<proteinExistence type="predicted"/>
<protein>
    <recommendedName>
        <fullName evidence="1">Fido domain-containing protein</fullName>
    </recommendedName>
</protein>
<dbReference type="PATRIC" id="fig|345309.4.peg.1132"/>